<evidence type="ECO:0000256" key="1">
    <source>
        <dbReference type="ARBA" id="ARBA00022448"/>
    </source>
</evidence>
<dbReference type="SMART" id="SM00382">
    <property type="entry name" value="AAA"/>
    <property type="match status" value="1"/>
</dbReference>
<dbReference type="PROSITE" id="PS50893">
    <property type="entry name" value="ABC_TRANSPORTER_2"/>
    <property type="match status" value="1"/>
</dbReference>
<evidence type="ECO:0000259" key="4">
    <source>
        <dbReference type="PROSITE" id="PS50893"/>
    </source>
</evidence>
<evidence type="ECO:0000256" key="3">
    <source>
        <dbReference type="ARBA" id="ARBA00022840"/>
    </source>
</evidence>
<dbReference type="Proteomes" id="UP000176005">
    <property type="component" value="Unassembled WGS sequence"/>
</dbReference>
<sequence length="315" mass="33770">MSNTTAALEAAGLAKSYSRRKPAVLDECSFRLPRGRVCALVGPNGAGKSTLLRLAAGLLRPARGTLHVLGLTPARARERVAYVAQSKPLHPQLTVAETLRYGAVLNRSTGRWDRRAAERIAYGREDGEGLAPDARIRTLSGGQRTRVALALAFGKRAELMLLDEPMADLDPLARQQLTGALMSAAEEGTTIVMSSHVIAELEGSCDFLLLVTGGRLRLGGEIEEVTAAHTLLTGTADLDASRQTVIEERPSGRGRTALVRSTEVPDGDWLAERPNVEEVLLAHLRNTHVPPFLTGDASPVSVQRAERARAQENAA</sequence>
<keyword evidence="6" id="KW-1185">Reference proteome</keyword>
<comment type="caution">
    <text evidence="5">The sequence shown here is derived from an EMBL/GenBank/DDBJ whole genome shotgun (WGS) entry which is preliminary data.</text>
</comment>
<dbReference type="InterPro" id="IPR003593">
    <property type="entry name" value="AAA+_ATPase"/>
</dbReference>
<dbReference type="EMBL" id="LJGW01000638">
    <property type="protein sequence ID" value="OEV06398.1"/>
    <property type="molecule type" value="Genomic_DNA"/>
</dbReference>
<dbReference type="PANTHER" id="PTHR42939">
    <property type="entry name" value="ABC TRANSPORTER ATP-BINDING PROTEIN ALBC-RELATED"/>
    <property type="match status" value="1"/>
</dbReference>
<dbReference type="RefSeq" id="WP_070020300.1">
    <property type="nucleotide sequence ID" value="NZ_LJGW01000638.1"/>
</dbReference>
<dbReference type="InterPro" id="IPR003439">
    <property type="entry name" value="ABC_transporter-like_ATP-bd"/>
</dbReference>
<keyword evidence="1" id="KW-0813">Transport</keyword>
<dbReference type="PANTHER" id="PTHR42939:SF1">
    <property type="entry name" value="ABC TRANSPORTER ATP-BINDING PROTEIN ALBC-RELATED"/>
    <property type="match status" value="1"/>
</dbReference>
<dbReference type="PATRIC" id="fig|518642.10.peg.899"/>
<dbReference type="InterPro" id="IPR027417">
    <property type="entry name" value="P-loop_NTPase"/>
</dbReference>
<dbReference type="GO" id="GO:0016887">
    <property type="term" value="F:ATP hydrolysis activity"/>
    <property type="evidence" value="ECO:0007669"/>
    <property type="project" value="InterPro"/>
</dbReference>
<dbReference type="InterPro" id="IPR051782">
    <property type="entry name" value="ABC_Transporter_VariousFunc"/>
</dbReference>
<dbReference type="InterPro" id="IPR017871">
    <property type="entry name" value="ABC_transporter-like_CS"/>
</dbReference>
<feature type="domain" description="ABC transporter" evidence="4">
    <location>
        <begin position="8"/>
        <end position="238"/>
    </location>
</feature>
<gene>
    <name evidence="5" type="ORF">AN218_30600</name>
</gene>
<reference evidence="5 6" key="1">
    <citation type="journal article" date="2016" name="Front. Microbiol.">
        <title>Comparative Genomics Analysis of Streptomyces Species Reveals Their Adaptation to the Marine Environment and Their Diversity at the Genomic Level.</title>
        <authorList>
            <person name="Tian X."/>
            <person name="Zhang Z."/>
            <person name="Yang T."/>
            <person name="Chen M."/>
            <person name="Li J."/>
            <person name="Chen F."/>
            <person name="Yang J."/>
            <person name="Li W."/>
            <person name="Zhang B."/>
            <person name="Zhang Z."/>
            <person name="Wu J."/>
            <person name="Zhang C."/>
            <person name="Long L."/>
            <person name="Xiao J."/>
        </authorList>
    </citation>
    <scope>NUCLEOTIDE SEQUENCE [LARGE SCALE GENOMIC DNA]</scope>
    <source>
        <strain evidence="5 6">SCSIO 10429</strain>
    </source>
</reference>
<keyword evidence="2" id="KW-0547">Nucleotide-binding</keyword>
<keyword evidence="3 5" id="KW-0067">ATP-binding</keyword>
<name>A0A1E7KR43_9ACTN</name>
<dbReference type="CDD" id="cd03230">
    <property type="entry name" value="ABC_DR_subfamily_A"/>
    <property type="match status" value="1"/>
</dbReference>
<evidence type="ECO:0000313" key="6">
    <source>
        <dbReference type="Proteomes" id="UP000176005"/>
    </source>
</evidence>
<dbReference type="GO" id="GO:0005524">
    <property type="term" value="F:ATP binding"/>
    <property type="evidence" value="ECO:0007669"/>
    <property type="project" value="UniProtKB-KW"/>
</dbReference>
<dbReference type="AlphaFoldDB" id="A0A1E7KR43"/>
<dbReference type="Pfam" id="PF00005">
    <property type="entry name" value="ABC_tran"/>
    <property type="match status" value="1"/>
</dbReference>
<accession>A0A1E7KR43</accession>
<protein>
    <submittedName>
        <fullName evidence="5">ABC transporter ATP-binding protein</fullName>
    </submittedName>
</protein>
<dbReference type="Gene3D" id="3.40.50.300">
    <property type="entry name" value="P-loop containing nucleotide triphosphate hydrolases"/>
    <property type="match status" value="1"/>
</dbReference>
<evidence type="ECO:0000313" key="5">
    <source>
        <dbReference type="EMBL" id="OEV06398.1"/>
    </source>
</evidence>
<dbReference type="PROSITE" id="PS00211">
    <property type="entry name" value="ABC_TRANSPORTER_1"/>
    <property type="match status" value="1"/>
</dbReference>
<evidence type="ECO:0000256" key="2">
    <source>
        <dbReference type="ARBA" id="ARBA00022741"/>
    </source>
</evidence>
<proteinExistence type="predicted"/>
<organism evidence="5 6">
    <name type="scientific">Streptomyces nanshensis</name>
    <dbReference type="NCBI Taxonomy" id="518642"/>
    <lineage>
        <taxon>Bacteria</taxon>
        <taxon>Bacillati</taxon>
        <taxon>Actinomycetota</taxon>
        <taxon>Actinomycetes</taxon>
        <taxon>Kitasatosporales</taxon>
        <taxon>Streptomycetaceae</taxon>
        <taxon>Streptomyces</taxon>
    </lineage>
</organism>
<dbReference type="SUPFAM" id="SSF52540">
    <property type="entry name" value="P-loop containing nucleoside triphosphate hydrolases"/>
    <property type="match status" value="1"/>
</dbReference>